<dbReference type="Proteomes" id="UP000887159">
    <property type="component" value="Unassembled WGS sequence"/>
</dbReference>
<dbReference type="InterPro" id="IPR005312">
    <property type="entry name" value="DUF1759"/>
</dbReference>
<sequence>MNISLSSGDPLDHLSEENGVRNHNLIVIVYISGFRDRILFLETNMANIFKAAKGFLKEDLLFVAEEIREIFPDKVKISELKDIILKSKEYLDDPDFVTNFLVMVMSERKLKEEFEKAERLKQLEYEESGKIRGHELELARIKATLPVSGESQSTVISGTKKKFNLPKLEFRQFSGDIKDWLQFWSQFQHIHDYDEIAPKNKFQYLVQATANGLRAREVVESITATAANYVKAVESLKARFGRDDLLVEVYVRELLKLIISV</sequence>
<reference evidence="1" key="1">
    <citation type="submission" date="2020-08" db="EMBL/GenBank/DDBJ databases">
        <title>Multicomponent nature underlies the extraordinary mechanical properties of spider dragline silk.</title>
        <authorList>
            <person name="Kono N."/>
            <person name="Nakamura H."/>
            <person name="Mori M."/>
            <person name="Yoshida Y."/>
            <person name="Ohtoshi R."/>
            <person name="Malay A.D."/>
            <person name="Moran D.A.P."/>
            <person name="Tomita M."/>
            <person name="Numata K."/>
            <person name="Arakawa K."/>
        </authorList>
    </citation>
    <scope>NUCLEOTIDE SEQUENCE</scope>
</reference>
<dbReference type="PANTHER" id="PTHR22954">
    <property type="entry name" value="RETROVIRAL PROTEASE-RELATED"/>
    <property type="match status" value="1"/>
</dbReference>
<proteinExistence type="predicted"/>
<dbReference type="Pfam" id="PF03564">
    <property type="entry name" value="DUF1759"/>
    <property type="match status" value="1"/>
</dbReference>
<dbReference type="AlphaFoldDB" id="A0A8X6V6T9"/>
<evidence type="ECO:0000313" key="2">
    <source>
        <dbReference type="Proteomes" id="UP000887159"/>
    </source>
</evidence>
<organism evidence="1 2">
    <name type="scientific">Trichonephila clavipes</name>
    <name type="common">Golden silk orbweaver</name>
    <name type="synonym">Nephila clavipes</name>
    <dbReference type="NCBI Taxonomy" id="2585209"/>
    <lineage>
        <taxon>Eukaryota</taxon>
        <taxon>Metazoa</taxon>
        <taxon>Ecdysozoa</taxon>
        <taxon>Arthropoda</taxon>
        <taxon>Chelicerata</taxon>
        <taxon>Arachnida</taxon>
        <taxon>Araneae</taxon>
        <taxon>Araneomorphae</taxon>
        <taxon>Entelegynae</taxon>
        <taxon>Araneoidea</taxon>
        <taxon>Nephilidae</taxon>
        <taxon>Trichonephila</taxon>
    </lineage>
</organism>
<comment type="caution">
    <text evidence="1">The sequence shown here is derived from an EMBL/GenBank/DDBJ whole genome shotgun (WGS) entry which is preliminary data.</text>
</comment>
<keyword evidence="2" id="KW-1185">Reference proteome</keyword>
<dbReference type="PANTHER" id="PTHR22954:SF3">
    <property type="entry name" value="PROTEIN CBG08539"/>
    <property type="match status" value="1"/>
</dbReference>
<evidence type="ECO:0000313" key="1">
    <source>
        <dbReference type="EMBL" id="GFX95264.1"/>
    </source>
</evidence>
<accession>A0A8X6V6T9</accession>
<protein>
    <submittedName>
        <fullName evidence="1">Integrase catalytic domain-containing protein</fullName>
    </submittedName>
</protein>
<gene>
    <name evidence="1" type="primary">AVEN_117486_1</name>
    <name evidence="1" type="ORF">TNCV_848551</name>
</gene>
<name>A0A8X6V6T9_TRICX</name>
<dbReference type="EMBL" id="BMAU01021185">
    <property type="protein sequence ID" value="GFX95264.1"/>
    <property type="molecule type" value="Genomic_DNA"/>
</dbReference>